<organism evidence="1 2">
    <name type="scientific">Stentor coeruleus</name>
    <dbReference type="NCBI Taxonomy" id="5963"/>
    <lineage>
        <taxon>Eukaryota</taxon>
        <taxon>Sar</taxon>
        <taxon>Alveolata</taxon>
        <taxon>Ciliophora</taxon>
        <taxon>Postciliodesmatophora</taxon>
        <taxon>Heterotrichea</taxon>
        <taxon>Heterotrichida</taxon>
        <taxon>Stentoridae</taxon>
        <taxon>Stentor</taxon>
    </lineage>
</organism>
<gene>
    <name evidence="1" type="ORF">SteCoe_12119</name>
</gene>
<sequence>MENSVRKAEGPAILSPKPMRIAECALRSTITNPFDGLGPLQRSFSCDQENELLHTELSWILNSSNSFPTSKSLPSPLFTRFSERPPTRHRVNPIIFDEKFLKFESGSTASEEL</sequence>
<comment type="caution">
    <text evidence="1">The sequence shown here is derived from an EMBL/GenBank/DDBJ whole genome shotgun (WGS) entry which is preliminary data.</text>
</comment>
<dbReference type="AlphaFoldDB" id="A0A1R2CBN4"/>
<evidence type="ECO:0000313" key="2">
    <source>
        <dbReference type="Proteomes" id="UP000187209"/>
    </source>
</evidence>
<dbReference type="OrthoDB" id="323910at2759"/>
<dbReference type="Proteomes" id="UP000187209">
    <property type="component" value="Unassembled WGS sequence"/>
</dbReference>
<keyword evidence="2" id="KW-1185">Reference proteome</keyword>
<evidence type="ECO:0000313" key="1">
    <source>
        <dbReference type="EMBL" id="OMJ86392.1"/>
    </source>
</evidence>
<proteinExistence type="predicted"/>
<accession>A0A1R2CBN4</accession>
<protein>
    <submittedName>
        <fullName evidence="1">Uncharacterized protein</fullName>
    </submittedName>
</protein>
<dbReference type="EMBL" id="MPUH01000207">
    <property type="protein sequence ID" value="OMJ86392.1"/>
    <property type="molecule type" value="Genomic_DNA"/>
</dbReference>
<name>A0A1R2CBN4_9CILI</name>
<reference evidence="1 2" key="1">
    <citation type="submission" date="2016-11" db="EMBL/GenBank/DDBJ databases">
        <title>The macronuclear genome of Stentor coeruleus: a giant cell with tiny introns.</title>
        <authorList>
            <person name="Slabodnick M."/>
            <person name="Ruby J.G."/>
            <person name="Reiff S.B."/>
            <person name="Swart E.C."/>
            <person name="Gosai S."/>
            <person name="Prabakaran S."/>
            <person name="Witkowska E."/>
            <person name="Larue G.E."/>
            <person name="Fisher S."/>
            <person name="Freeman R.M."/>
            <person name="Gunawardena J."/>
            <person name="Chu W."/>
            <person name="Stover N.A."/>
            <person name="Gregory B.D."/>
            <person name="Nowacki M."/>
            <person name="Derisi J."/>
            <person name="Roy S.W."/>
            <person name="Marshall W.F."/>
            <person name="Sood P."/>
        </authorList>
    </citation>
    <scope>NUCLEOTIDE SEQUENCE [LARGE SCALE GENOMIC DNA]</scope>
    <source>
        <strain evidence="1">WM001</strain>
    </source>
</reference>